<dbReference type="PANTHER" id="PTHR30629:SF2">
    <property type="entry name" value="PROPHAGE INTEGRASE INTS-RELATED"/>
    <property type="match status" value="1"/>
</dbReference>
<reference evidence="6" key="1">
    <citation type="submission" date="2023-03" db="EMBL/GenBank/DDBJ databases">
        <authorList>
            <person name="Shen W."/>
            <person name="Cai J."/>
        </authorList>
    </citation>
    <scope>NUCLEOTIDE SEQUENCE</scope>
    <source>
        <strain evidence="6">P33-2</strain>
    </source>
</reference>
<dbReference type="InterPro" id="IPR050808">
    <property type="entry name" value="Phage_Integrase"/>
</dbReference>
<protein>
    <submittedName>
        <fullName evidence="6">Site-specific integrase</fullName>
    </submittedName>
</protein>
<dbReference type="InterPro" id="IPR013762">
    <property type="entry name" value="Integrase-like_cat_sf"/>
</dbReference>
<dbReference type="AlphaFoldDB" id="A0AAW8RYF7"/>
<organism evidence="6 7">
    <name type="scientific">Enterococcus avium</name>
    <name type="common">Streptococcus avium</name>
    <dbReference type="NCBI Taxonomy" id="33945"/>
    <lineage>
        <taxon>Bacteria</taxon>
        <taxon>Bacillati</taxon>
        <taxon>Bacillota</taxon>
        <taxon>Bacilli</taxon>
        <taxon>Lactobacillales</taxon>
        <taxon>Enterococcaceae</taxon>
        <taxon>Enterococcus</taxon>
    </lineage>
</organism>
<dbReference type="PROSITE" id="PS51898">
    <property type="entry name" value="TYR_RECOMBINASE"/>
    <property type="match status" value="1"/>
</dbReference>
<comment type="similarity">
    <text evidence="1">Belongs to the 'phage' integrase family.</text>
</comment>
<evidence type="ECO:0000313" key="6">
    <source>
        <dbReference type="EMBL" id="MDT2403114.1"/>
    </source>
</evidence>
<evidence type="ECO:0000256" key="3">
    <source>
        <dbReference type="ARBA" id="ARBA00023125"/>
    </source>
</evidence>
<keyword evidence="2" id="KW-0229">DNA integration</keyword>
<name>A0AAW8RYF7_ENTAV</name>
<dbReference type="Pfam" id="PF14659">
    <property type="entry name" value="Phage_int_SAM_3"/>
    <property type="match status" value="1"/>
</dbReference>
<sequence length="380" mass="44532">MATIKKYTKKDGSTAYMFNAYLGIDPLTGKSKRTTRRGFKKPKDAKLALAQLQLEVESQGFTKQDYSTFKDVYELWFAQYKNTVKRTSAHRIEYYFDQQILPEFGHLKLDRITAAHCQKIVNKWSEKYKSYKAIKMYTSKIFSFAIQQRLLKENPMDRVITPKIQRELKSKDDQNFLDKTQLKNFLSKIKDHESEQIYIMFHVLAYTGLRRGELLALTWEDIDFSNEILSITKNATYVENEKFISTTKTTASERILSLDLDTLTILRNWKFTQKKMLFSRGFRVQSDEKQLVFPNPQNELFYKSILQSILVKPVYKDFKITTHGFRHTHASLLFESGATIKQVQERLGHTDVKTTLDVYAHVTKNAEKDTATNFLKYMNS</sequence>
<keyword evidence="4" id="KW-0233">DNA recombination</keyword>
<dbReference type="InterPro" id="IPR011010">
    <property type="entry name" value="DNA_brk_join_enz"/>
</dbReference>
<dbReference type="InterPro" id="IPR010998">
    <property type="entry name" value="Integrase_recombinase_N"/>
</dbReference>
<dbReference type="Pfam" id="PF14657">
    <property type="entry name" value="Arm-DNA-bind_4"/>
    <property type="match status" value="1"/>
</dbReference>
<dbReference type="GO" id="GO:0003677">
    <property type="term" value="F:DNA binding"/>
    <property type="evidence" value="ECO:0007669"/>
    <property type="project" value="UniProtKB-KW"/>
</dbReference>
<dbReference type="GO" id="GO:0015074">
    <property type="term" value="P:DNA integration"/>
    <property type="evidence" value="ECO:0007669"/>
    <property type="project" value="UniProtKB-KW"/>
</dbReference>
<dbReference type="Gene3D" id="1.10.443.10">
    <property type="entry name" value="Intergrase catalytic core"/>
    <property type="match status" value="1"/>
</dbReference>
<dbReference type="Proteomes" id="UP001260773">
    <property type="component" value="Unassembled WGS sequence"/>
</dbReference>
<accession>A0AAW8RYF7</accession>
<dbReference type="Pfam" id="PF00589">
    <property type="entry name" value="Phage_integrase"/>
    <property type="match status" value="1"/>
</dbReference>
<dbReference type="InterPro" id="IPR004107">
    <property type="entry name" value="Integrase_SAM-like_N"/>
</dbReference>
<dbReference type="InterPro" id="IPR028259">
    <property type="entry name" value="AP2-like_int_N"/>
</dbReference>
<dbReference type="EMBL" id="JARPWH010000040">
    <property type="protein sequence ID" value="MDT2403114.1"/>
    <property type="molecule type" value="Genomic_DNA"/>
</dbReference>
<proteinExistence type="inferred from homology"/>
<dbReference type="PANTHER" id="PTHR30629">
    <property type="entry name" value="PROPHAGE INTEGRASE"/>
    <property type="match status" value="1"/>
</dbReference>
<keyword evidence="3" id="KW-0238">DNA-binding</keyword>
<evidence type="ECO:0000256" key="2">
    <source>
        <dbReference type="ARBA" id="ARBA00022908"/>
    </source>
</evidence>
<dbReference type="CDD" id="cd01189">
    <property type="entry name" value="INT_ICEBs1_C_like"/>
    <property type="match status" value="1"/>
</dbReference>
<evidence type="ECO:0000259" key="5">
    <source>
        <dbReference type="PROSITE" id="PS51898"/>
    </source>
</evidence>
<dbReference type="Gene3D" id="1.10.150.130">
    <property type="match status" value="1"/>
</dbReference>
<feature type="domain" description="Tyr recombinase" evidence="5">
    <location>
        <begin position="172"/>
        <end position="372"/>
    </location>
</feature>
<dbReference type="InterPro" id="IPR002104">
    <property type="entry name" value="Integrase_catalytic"/>
</dbReference>
<evidence type="ECO:0000256" key="4">
    <source>
        <dbReference type="ARBA" id="ARBA00023172"/>
    </source>
</evidence>
<dbReference type="RefSeq" id="WP_154059969.1">
    <property type="nucleotide sequence ID" value="NZ_CAAKNX010000169.1"/>
</dbReference>
<evidence type="ECO:0000256" key="1">
    <source>
        <dbReference type="ARBA" id="ARBA00008857"/>
    </source>
</evidence>
<evidence type="ECO:0000313" key="7">
    <source>
        <dbReference type="Proteomes" id="UP001260773"/>
    </source>
</evidence>
<dbReference type="SUPFAM" id="SSF56349">
    <property type="entry name" value="DNA breaking-rejoining enzymes"/>
    <property type="match status" value="1"/>
</dbReference>
<dbReference type="GO" id="GO:0006310">
    <property type="term" value="P:DNA recombination"/>
    <property type="evidence" value="ECO:0007669"/>
    <property type="project" value="UniProtKB-KW"/>
</dbReference>
<gene>
    <name evidence="6" type="ORF">P7D43_12115</name>
</gene>
<comment type="caution">
    <text evidence="6">The sequence shown here is derived from an EMBL/GenBank/DDBJ whole genome shotgun (WGS) entry which is preliminary data.</text>
</comment>